<organism evidence="1 2">
    <name type="scientific">Solanum verrucosum</name>
    <dbReference type="NCBI Taxonomy" id="315347"/>
    <lineage>
        <taxon>Eukaryota</taxon>
        <taxon>Viridiplantae</taxon>
        <taxon>Streptophyta</taxon>
        <taxon>Embryophyta</taxon>
        <taxon>Tracheophyta</taxon>
        <taxon>Spermatophyta</taxon>
        <taxon>Magnoliopsida</taxon>
        <taxon>eudicotyledons</taxon>
        <taxon>Gunneridae</taxon>
        <taxon>Pentapetalae</taxon>
        <taxon>asterids</taxon>
        <taxon>lamiids</taxon>
        <taxon>Solanales</taxon>
        <taxon>Solanaceae</taxon>
        <taxon>Solanoideae</taxon>
        <taxon>Solaneae</taxon>
        <taxon>Solanum</taxon>
    </lineage>
</organism>
<gene>
    <name evidence="1" type="ORF">MTR67_012070</name>
</gene>
<protein>
    <recommendedName>
        <fullName evidence="3">DUF4283 domain-containing protein</fullName>
    </recommendedName>
</protein>
<reference evidence="1" key="1">
    <citation type="submission" date="2023-08" db="EMBL/GenBank/DDBJ databases">
        <title>A de novo genome assembly of Solanum verrucosum Schlechtendal, a Mexican diploid species geographically isolated from the other diploid A-genome species in potato relatives.</title>
        <authorList>
            <person name="Hosaka K."/>
        </authorList>
    </citation>
    <scope>NUCLEOTIDE SEQUENCE</scope>
    <source>
        <tissue evidence="1">Young leaves</tissue>
    </source>
</reference>
<dbReference type="EMBL" id="CP133614">
    <property type="protein sequence ID" value="WMV18685.1"/>
    <property type="molecule type" value="Genomic_DNA"/>
</dbReference>
<sequence>IVATTIAATTDGGSSPLEDFPPLPNKDKLGAVPIHIGPRNSYYADLLKPHPILPQAPKVPPKSLTMYAITGKFWYGNPDVQELRKKITGQCGIKSDSFYVKAKENYWQMRTLRWDPWFELDIKTTNRVAWISFPDLPPNFFAKECGGETINCGYGD</sequence>
<dbReference type="AlphaFoldDB" id="A0AAF0TML2"/>
<evidence type="ECO:0000313" key="1">
    <source>
        <dbReference type="EMBL" id="WMV18685.1"/>
    </source>
</evidence>
<feature type="non-terminal residue" evidence="1">
    <location>
        <position position="1"/>
    </location>
</feature>
<accession>A0AAF0TML2</accession>
<evidence type="ECO:0000313" key="2">
    <source>
        <dbReference type="Proteomes" id="UP001234989"/>
    </source>
</evidence>
<name>A0AAF0TML2_SOLVR</name>
<keyword evidence="2" id="KW-1185">Reference proteome</keyword>
<dbReference type="Proteomes" id="UP001234989">
    <property type="component" value="Chromosome 3"/>
</dbReference>
<proteinExistence type="predicted"/>
<evidence type="ECO:0008006" key="3">
    <source>
        <dbReference type="Google" id="ProtNLM"/>
    </source>
</evidence>